<keyword evidence="9" id="KW-0347">Helicase</keyword>
<evidence type="ECO:0000256" key="11">
    <source>
        <dbReference type="ARBA" id="ARBA00022842"/>
    </source>
</evidence>
<evidence type="ECO:0000256" key="12">
    <source>
        <dbReference type="ARBA" id="ARBA00022884"/>
    </source>
</evidence>
<dbReference type="CDD" id="cd00593">
    <property type="entry name" value="RIBOc"/>
    <property type="match status" value="2"/>
</dbReference>
<keyword evidence="10" id="KW-0067">ATP-binding</keyword>
<gene>
    <name evidence="23" type="ORF">MFLAVUS_011209</name>
</gene>
<evidence type="ECO:0000256" key="8">
    <source>
        <dbReference type="ARBA" id="ARBA00022801"/>
    </source>
</evidence>
<comment type="cofactor">
    <cofactor evidence="1">
        <name>Mn(2+)</name>
        <dbReference type="ChEBI" id="CHEBI:29035"/>
    </cofactor>
</comment>
<evidence type="ECO:0000256" key="16">
    <source>
        <dbReference type="PROSITE-ProRule" id="PRU00657"/>
    </source>
</evidence>
<dbReference type="InterPro" id="IPR014001">
    <property type="entry name" value="Helicase_ATP-bd"/>
</dbReference>
<evidence type="ECO:0000256" key="6">
    <source>
        <dbReference type="ARBA" id="ARBA00022741"/>
    </source>
</evidence>
<comment type="caution">
    <text evidence="23">The sequence shown here is derived from an EMBL/GenBank/DDBJ whole genome shotgun (WGS) entry which is preliminary data.</text>
</comment>
<dbReference type="PROSITE" id="PS50821">
    <property type="entry name" value="PAZ"/>
    <property type="match status" value="1"/>
</dbReference>
<dbReference type="Pfam" id="PF00636">
    <property type="entry name" value="Ribonuclease_3"/>
    <property type="match status" value="2"/>
</dbReference>
<dbReference type="InterPro" id="IPR006935">
    <property type="entry name" value="Helicase/UvrB_N"/>
</dbReference>
<dbReference type="Pfam" id="PF04851">
    <property type="entry name" value="ResIII"/>
    <property type="match status" value="1"/>
</dbReference>
<evidence type="ECO:0000256" key="5">
    <source>
        <dbReference type="ARBA" id="ARBA00022737"/>
    </source>
</evidence>
<keyword evidence="7" id="KW-0255">Endonuclease</keyword>
<dbReference type="PROSITE" id="PS51194">
    <property type="entry name" value="HELICASE_CTER"/>
    <property type="match status" value="1"/>
</dbReference>
<feature type="domain" description="Helicase C-terminal" evidence="21">
    <location>
        <begin position="392"/>
        <end position="555"/>
    </location>
</feature>
<dbReference type="InterPro" id="IPR014720">
    <property type="entry name" value="dsRBD_dom"/>
</dbReference>
<dbReference type="InterPro" id="IPR038248">
    <property type="entry name" value="Dicer_dimer_sf"/>
</dbReference>
<keyword evidence="11" id="KW-0460">Magnesium</keyword>
<dbReference type="SMART" id="SM00490">
    <property type="entry name" value="HELICc"/>
    <property type="match status" value="1"/>
</dbReference>
<dbReference type="SMART" id="SM00535">
    <property type="entry name" value="RIBOc"/>
    <property type="match status" value="2"/>
</dbReference>
<evidence type="ECO:0000259" key="20">
    <source>
        <dbReference type="PROSITE" id="PS51192"/>
    </source>
</evidence>
<dbReference type="InterPro" id="IPR036389">
    <property type="entry name" value="RNase_III_sf"/>
</dbReference>
<feature type="domain" description="Dicer dsRNA-binding fold" evidence="22">
    <location>
        <begin position="597"/>
        <end position="687"/>
    </location>
</feature>
<keyword evidence="4" id="KW-0479">Metal-binding</keyword>
<evidence type="ECO:0000256" key="4">
    <source>
        <dbReference type="ARBA" id="ARBA00022723"/>
    </source>
</evidence>
<dbReference type="Pfam" id="PF02170">
    <property type="entry name" value="PAZ"/>
    <property type="match status" value="1"/>
</dbReference>
<dbReference type="Pfam" id="PF00271">
    <property type="entry name" value="Helicase_C"/>
    <property type="match status" value="1"/>
</dbReference>
<evidence type="ECO:0000259" key="21">
    <source>
        <dbReference type="PROSITE" id="PS51194"/>
    </source>
</evidence>
<feature type="domain" description="Helicase ATP-binding" evidence="20">
    <location>
        <begin position="58"/>
        <end position="240"/>
    </location>
</feature>
<dbReference type="EMBL" id="BAABUK010000046">
    <property type="protein sequence ID" value="GAA5817658.1"/>
    <property type="molecule type" value="Genomic_DNA"/>
</dbReference>
<dbReference type="SMART" id="SM00487">
    <property type="entry name" value="DEXDc"/>
    <property type="match status" value="1"/>
</dbReference>
<evidence type="ECO:0000256" key="15">
    <source>
        <dbReference type="ARBA" id="ARBA00035116"/>
    </source>
</evidence>
<dbReference type="InterPro" id="IPR005034">
    <property type="entry name" value="Dicer_dimerisation"/>
</dbReference>
<evidence type="ECO:0000259" key="18">
    <source>
        <dbReference type="PROSITE" id="PS50142"/>
    </source>
</evidence>
<dbReference type="SUPFAM" id="SSF69065">
    <property type="entry name" value="RNase III domain-like"/>
    <property type="match status" value="2"/>
</dbReference>
<dbReference type="SUPFAM" id="SSF52540">
    <property type="entry name" value="P-loop containing nucleoside triphosphate hydrolases"/>
    <property type="match status" value="1"/>
</dbReference>
<keyword evidence="13" id="KW-0943">RNA-mediated gene silencing</keyword>
<evidence type="ECO:0000256" key="3">
    <source>
        <dbReference type="ARBA" id="ARBA00022722"/>
    </source>
</evidence>
<feature type="domain" description="PAZ" evidence="19">
    <location>
        <begin position="799"/>
        <end position="927"/>
    </location>
</feature>
<dbReference type="Gene3D" id="3.40.50.300">
    <property type="entry name" value="P-loop containing nucleotide triphosphate hydrolases"/>
    <property type="match status" value="2"/>
</dbReference>
<dbReference type="InterPro" id="IPR001650">
    <property type="entry name" value="Helicase_C-like"/>
</dbReference>
<dbReference type="PROSITE" id="PS50137">
    <property type="entry name" value="DS_RBD"/>
    <property type="match status" value="1"/>
</dbReference>
<dbReference type="Gene3D" id="3.30.160.380">
    <property type="entry name" value="Dicer dimerisation domain"/>
    <property type="match status" value="1"/>
</dbReference>
<dbReference type="PROSITE" id="PS51327">
    <property type="entry name" value="DICER_DSRBF"/>
    <property type="match status" value="1"/>
</dbReference>
<evidence type="ECO:0000256" key="2">
    <source>
        <dbReference type="ARBA" id="ARBA00001946"/>
    </source>
</evidence>
<keyword evidence="6" id="KW-0547">Nucleotide-binding</keyword>
<dbReference type="SUPFAM" id="SSF54768">
    <property type="entry name" value="dsRNA-binding domain-like"/>
    <property type="match status" value="1"/>
</dbReference>
<evidence type="ECO:0000259" key="22">
    <source>
        <dbReference type="PROSITE" id="PS51327"/>
    </source>
</evidence>
<dbReference type="SUPFAM" id="SSF101690">
    <property type="entry name" value="PAZ domain"/>
    <property type="match status" value="1"/>
</dbReference>
<dbReference type="Gene3D" id="1.10.1520.10">
    <property type="entry name" value="Ribonuclease III domain"/>
    <property type="match status" value="2"/>
</dbReference>
<evidence type="ECO:0008006" key="25">
    <source>
        <dbReference type="Google" id="ProtNLM"/>
    </source>
</evidence>
<sequence length="1403" mass="160597">MGMFISCNEMAKLYLDPELKDLTLDQVAEINKTKDPNTKWQSSKPAEPMNPREYQYEILKKAVSENIIAVLDTGAGKTLISVMLIKHMKMIEDENSRTIPDYERKITFFLVERVPLVFQQFNVLESNCDARIEKLCGEMNVDTWSNQKWLDIFDNSDICIMTAQILRDVLQRGFLSLDRVNLLIFDECHHTTKGHPYNLIMYQFYHRMEGPRPKIFGMTASPANKANVTKSIITLETNLDAKVYTAIQTQELSNVVNKPTERILYYSMGIIEDLPDQRNPNVFIESRYPRTVLTTLLYQKLKDVDGFDQCLKSSTVICNNLGPWCSDRLWQDILDNPWFQTRDNRSDNNMVYARRYSSAENQLLNEARQLCNISSPEPNINNVHLFTPKIKELINCLIVIHKQEAFHGIIFVERRQTAKAIKVLIESLSVFKDSVRCDILVGHGGLNNAPGSVNMKLGDQHSIIQRFRTGELNLIVATSVAEEGLDIQACNYVIRFDLFKTPAAYIQSRGRARRREARYILMVNEQNKKETELILHFQQVENNMKEFCRALPEERNVARLFDQEYDPELIKQKEAEKHLKYSYKILSTGAILTLRSAIALVYDYCMSLPSDAFCNFRPVYKAGVHGLTGYYCTLTLPINSEKTSFEAYADSKPEAKMAVSLEACISLHKLGAIDDNLIPVNKTIKKRLAERDEEGKQIGSRKRDNVYPKKIPSFWKSPDATTGTSLGPYWITYIEIVNDCKFRKMCLITRSPLPPIEDIELHNTQVVKLDRLKTQFMFQKKEQVERLSNYVIAITRAVTNKEFTCSVEGTPYFLAPLKSNGSFDWTEIKSTIDNKNIPIDMSRLQDTIALDQSGKYYFVDRVEYNMSPNSIIKDETTFAQYLKTKQDIEIRDLQQPLLSATRVNKSDEPGSSEISRFLIPELCHIYSVSASIFRVLHVFPVITSHIDATLLALDAKKSLNLHHIDTTLMIEAYTASSAGHKVNYQRLEFLGDSVLKLITSTFVFVKNIRSNEDVLTDIRTSMISNKALFKSALELERYHYICSQTLPRRFWRPHGFATASDSEQITKVIKFHKLADKTLADVIESTLGAAYLTDTTNTSLKLALQAAHQLQVPLETVQSWSDFNQLFETQKIECLYDPSLRECSIERVTEIVGHKFKNPALIVEALTHASVPASSVPCYQRLEFLGDAVLDFCVTDYLFEKYGTAPPGLLHNLRKSSVNNDILSVLCVQLKLHTHIRHGSSYLMESILQFVQLVQDSKEKEGEYWLDFNPPKVLSDIIESLIGAVYVDCEFQLEPVLKLFERWLKPLLENHISLQSIQEHPVGRLKYFVQAFGCVQCETRNITQNASGPKKCIVFIHQKPFTSGSGFNTREARKEAATRAYELLQQDQDLLPRLCTCKQSKDF</sequence>
<dbReference type="Gene3D" id="2.170.260.10">
    <property type="entry name" value="paz domain"/>
    <property type="match status" value="1"/>
</dbReference>
<keyword evidence="8" id="KW-0378">Hydrolase</keyword>
<keyword evidence="12 16" id="KW-0694">RNA-binding</keyword>
<protein>
    <recommendedName>
        <fullName evidence="25">Dicer-2</fullName>
    </recommendedName>
</protein>
<evidence type="ECO:0000259" key="17">
    <source>
        <dbReference type="PROSITE" id="PS50137"/>
    </source>
</evidence>
<dbReference type="InterPro" id="IPR027417">
    <property type="entry name" value="P-loop_NTPase"/>
</dbReference>
<comment type="similarity">
    <text evidence="15 16">Belongs to the helicase family. Dicer subfamily.</text>
</comment>
<evidence type="ECO:0000256" key="9">
    <source>
        <dbReference type="ARBA" id="ARBA00022806"/>
    </source>
</evidence>
<feature type="domain" description="DRBM" evidence="17">
    <location>
        <begin position="1354"/>
        <end position="1386"/>
    </location>
</feature>
<evidence type="ECO:0000256" key="14">
    <source>
        <dbReference type="ARBA" id="ARBA00023211"/>
    </source>
</evidence>
<name>A0ABP9ZEW4_9FUNG</name>
<evidence type="ECO:0000313" key="23">
    <source>
        <dbReference type="EMBL" id="GAA5817658.1"/>
    </source>
</evidence>
<dbReference type="Proteomes" id="UP001473302">
    <property type="component" value="Unassembled WGS sequence"/>
</dbReference>
<keyword evidence="5" id="KW-0677">Repeat</keyword>
<dbReference type="SMART" id="SM00949">
    <property type="entry name" value="PAZ"/>
    <property type="match status" value="1"/>
</dbReference>
<dbReference type="PANTHER" id="PTHR14950:SF37">
    <property type="entry name" value="ENDORIBONUCLEASE DICER"/>
    <property type="match status" value="1"/>
</dbReference>
<feature type="domain" description="RNase III" evidence="18">
    <location>
        <begin position="1145"/>
        <end position="1290"/>
    </location>
</feature>
<dbReference type="Pfam" id="PF03368">
    <property type="entry name" value="Dicer_dimer"/>
    <property type="match status" value="1"/>
</dbReference>
<evidence type="ECO:0000313" key="24">
    <source>
        <dbReference type="Proteomes" id="UP001473302"/>
    </source>
</evidence>
<dbReference type="CDD" id="cd18034">
    <property type="entry name" value="DEXHc_dicer"/>
    <property type="match status" value="1"/>
</dbReference>
<organism evidence="23 24">
    <name type="scientific">Mucor flavus</name>
    <dbReference type="NCBI Taxonomy" id="439312"/>
    <lineage>
        <taxon>Eukaryota</taxon>
        <taxon>Fungi</taxon>
        <taxon>Fungi incertae sedis</taxon>
        <taxon>Mucoromycota</taxon>
        <taxon>Mucoromycotina</taxon>
        <taxon>Mucoromycetes</taxon>
        <taxon>Mucorales</taxon>
        <taxon>Mucorineae</taxon>
        <taxon>Mucoraceae</taxon>
        <taxon>Mucor</taxon>
    </lineage>
</organism>
<comment type="cofactor">
    <cofactor evidence="2">
        <name>Mg(2+)</name>
        <dbReference type="ChEBI" id="CHEBI:18420"/>
    </cofactor>
</comment>
<keyword evidence="24" id="KW-1185">Reference proteome</keyword>
<dbReference type="PROSITE" id="PS50142">
    <property type="entry name" value="RNASE_3_2"/>
    <property type="match status" value="2"/>
</dbReference>
<evidence type="ECO:0000256" key="7">
    <source>
        <dbReference type="ARBA" id="ARBA00022759"/>
    </source>
</evidence>
<feature type="domain" description="RNase III" evidence="18">
    <location>
        <begin position="950"/>
        <end position="1095"/>
    </location>
</feature>
<dbReference type="PANTHER" id="PTHR14950">
    <property type="entry name" value="DICER-RELATED"/>
    <property type="match status" value="1"/>
</dbReference>
<dbReference type="InterPro" id="IPR000999">
    <property type="entry name" value="RNase_III_dom"/>
</dbReference>
<dbReference type="InterPro" id="IPR036085">
    <property type="entry name" value="PAZ_dom_sf"/>
</dbReference>
<dbReference type="PROSITE" id="PS51192">
    <property type="entry name" value="HELICASE_ATP_BIND_1"/>
    <property type="match status" value="1"/>
</dbReference>
<keyword evidence="14" id="KW-0464">Manganese</keyword>
<reference evidence="23 24" key="1">
    <citation type="submission" date="2024-04" db="EMBL/GenBank/DDBJ databases">
        <title>genome sequences of Mucor flavus KT1a and Helicostylum pulchrum KT1b strains isolated from the surface of a dry-aged beef.</title>
        <authorList>
            <person name="Toyotome T."/>
            <person name="Hosono M."/>
            <person name="Torimaru M."/>
            <person name="Fukuda K."/>
            <person name="Mikami N."/>
        </authorList>
    </citation>
    <scope>NUCLEOTIDE SEQUENCE [LARGE SCALE GENOMIC DNA]</scope>
    <source>
        <strain evidence="23 24">KT1a</strain>
    </source>
</reference>
<dbReference type="InterPro" id="IPR003100">
    <property type="entry name" value="PAZ_dom"/>
</dbReference>
<accession>A0ABP9ZEW4</accession>
<proteinExistence type="inferred from homology"/>
<evidence type="ECO:0000256" key="13">
    <source>
        <dbReference type="ARBA" id="ARBA00023158"/>
    </source>
</evidence>
<evidence type="ECO:0000259" key="19">
    <source>
        <dbReference type="PROSITE" id="PS50821"/>
    </source>
</evidence>
<evidence type="ECO:0000256" key="10">
    <source>
        <dbReference type="ARBA" id="ARBA00022840"/>
    </source>
</evidence>
<dbReference type="PROSITE" id="PS00517">
    <property type="entry name" value="RNASE_3_1"/>
    <property type="match status" value="2"/>
</dbReference>
<keyword evidence="3" id="KW-0540">Nuclease</keyword>
<evidence type="ECO:0000256" key="1">
    <source>
        <dbReference type="ARBA" id="ARBA00001936"/>
    </source>
</evidence>